<sequence length="129" mass="14476">MPRNKQPLAHWLITLVCLTMLMCIVQRAAAPLLKFYQPVVSASIALKAVDAVVSDSLPAAGSDDESGCTKNQKLLSYLQDHLQSQPALLFILLFLLVPLLQFLSPAYRHSPPISCHERRLHLRLCNFRE</sequence>
<evidence type="ECO:0000313" key="2">
    <source>
        <dbReference type="EMBL" id="PHI28496.1"/>
    </source>
</evidence>
<keyword evidence="4" id="KW-1185">Reference proteome</keyword>
<dbReference type="EMBL" id="CAADJA010000002">
    <property type="protein sequence ID" value="VFS46438.1"/>
    <property type="molecule type" value="Genomic_DNA"/>
</dbReference>
<evidence type="ECO:0000313" key="4">
    <source>
        <dbReference type="Proteomes" id="UP000224974"/>
    </source>
</evidence>
<keyword evidence="1" id="KW-0812">Transmembrane</keyword>
<dbReference type="AlphaFoldDB" id="A0A2C6DBA8"/>
<gene>
    <name evidence="2" type="ORF">CRN84_03705</name>
    <name evidence="3" type="ORF">NCTC12282_01347</name>
</gene>
<organism evidence="2 4">
    <name type="scientific">Budvicia aquatica</name>
    <dbReference type="NCBI Taxonomy" id="82979"/>
    <lineage>
        <taxon>Bacteria</taxon>
        <taxon>Pseudomonadati</taxon>
        <taxon>Pseudomonadota</taxon>
        <taxon>Gammaproteobacteria</taxon>
        <taxon>Enterobacterales</taxon>
        <taxon>Budviciaceae</taxon>
        <taxon>Budvicia</taxon>
    </lineage>
</organism>
<dbReference type="RefSeq" id="WP_029093799.1">
    <property type="nucleotide sequence ID" value="NZ_CAADJA010000002.1"/>
</dbReference>
<evidence type="ECO:0000313" key="3">
    <source>
        <dbReference type="EMBL" id="VFS46438.1"/>
    </source>
</evidence>
<dbReference type="Proteomes" id="UP000373449">
    <property type="component" value="Unassembled WGS sequence"/>
</dbReference>
<feature type="transmembrane region" description="Helical" evidence="1">
    <location>
        <begin position="87"/>
        <end position="104"/>
    </location>
</feature>
<dbReference type="STRING" id="1111728.GCA_000427805_04510"/>
<reference evidence="2" key="1">
    <citation type="submission" date="2017-09" db="EMBL/GenBank/DDBJ databases">
        <title>FDA dAtabase for Regulatory Grade micrObial Sequences (FDA-ARGOS): Supporting development and validation of Infectious Disease Dx tests.</title>
        <authorList>
            <person name="Minogue T."/>
            <person name="Wolcott M."/>
            <person name="Wasieloski L."/>
            <person name="Aguilar W."/>
            <person name="Moore D."/>
            <person name="Tallon L.J."/>
            <person name="Sadzewicz L."/>
            <person name="Ott S."/>
            <person name="Zhao X."/>
            <person name="Nagaraj S."/>
            <person name="Vavikolanu K."/>
            <person name="Aluvathingal J."/>
            <person name="Nadendla S."/>
            <person name="Sichtig H."/>
        </authorList>
    </citation>
    <scope>NUCLEOTIDE SEQUENCE</scope>
    <source>
        <strain evidence="2">FDAARGOS_387</strain>
    </source>
</reference>
<accession>A0A2C6DBA8</accession>
<keyword evidence="1" id="KW-0472">Membrane</keyword>
<reference evidence="4" key="2">
    <citation type="submission" date="2017-09" db="EMBL/GenBank/DDBJ databases">
        <title>FDA dAtabase for Regulatory Grade micrObial Sequences (FDA-ARGOS): Supporting development and validation of Infectious Disease Dx tests.</title>
        <authorList>
            <person name="Minogue T."/>
            <person name="Wolcott M."/>
            <person name="Wasieloski L."/>
            <person name="Aguilar W."/>
            <person name="Moore D."/>
            <person name="Tallon L."/>
            <person name="Sadzewicz L."/>
            <person name="Ott S."/>
            <person name="Zhao X."/>
            <person name="Nagaraj S."/>
            <person name="Vavikolanu K."/>
            <person name="Aluvathingal J."/>
            <person name="Nadendla S."/>
            <person name="Sichtig H."/>
        </authorList>
    </citation>
    <scope>NUCLEOTIDE SEQUENCE [LARGE SCALE GENOMIC DNA]</scope>
    <source>
        <strain evidence="4">FDAARGOS_387</strain>
    </source>
</reference>
<name>A0A2C6DBA8_9GAMM</name>
<dbReference type="EMBL" id="PDDX01000001">
    <property type="protein sequence ID" value="PHI28496.1"/>
    <property type="molecule type" value="Genomic_DNA"/>
</dbReference>
<proteinExistence type="predicted"/>
<evidence type="ECO:0000256" key="1">
    <source>
        <dbReference type="SAM" id="Phobius"/>
    </source>
</evidence>
<reference evidence="3 5" key="3">
    <citation type="submission" date="2019-03" db="EMBL/GenBank/DDBJ databases">
        <authorList>
            <consortium name="Pathogen Informatics"/>
        </authorList>
    </citation>
    <scope>NUCLEOTIDE SEQUENCE [LARGE SCALE GENOMIC DNA]</scope>
    <source>
        <strain evidence="3 5">NCTC12282</strain>
    </source>
</reference>
<dbReference type="Proteomes" id="UP000224974">
    <property type="component" value="Unassembled WGS sequence"/>
</dbReference>
<protein>
    <recommendedName>
        <fullName evidence="6">Metal resistance protein</fullName>
    </recommendedName>
</protein>
<evidence type="ECO:0008006" key="6">
    <source>
        <dbReference type="Google" id="ProtNLM"/>
    </source>
</evidence>
<evidence type="ECO:0000313" key="5">
    <source>
        <dbReference type="Proteomes" id="UP000373449"/>
    </source>
</evidence>
<keyword evidence="1" id="KW-1133">Transmembrane helix</keyword>